<dbReference type="EMBL" id="JACXVP010000004">
    <property type="protein sequence ID" value="KAG5609584.1"/>
    <property type="molecule type" value="Genomic_DNA"/>
</dbReference>
<accession>A0A9J5ZCJ2</accession>
<feature type="domain" description="DUF7745" evidence="1">
    <location>
        <begin position="8"/>
        <end position="140"/>
    </location>
</feature>
<dbReference type="AlphaFoldDB" id="A0A9J5ZCJ2"/>
<evidence type="ECO:0000313" key="3">
    <source>
        <dbReference type="Proteomes" id="UP000824120"/>
    </source>
</evidence>
<dbReference type="PANTHER" id="PTHR48200">
    <property type="entry name" value="PROTEIN, PUTATIVE-RELATED"/>
    <property type="match status" value="1"/>
</dbReference>
<proteinExistence type="predicted"/>
<name>A0A9J5ZCJ2_SOLCO</name>
<dbReference type="Proteomes" id="UP000824120">
    <property type="component" value="Chromosome 4"/>
</dbReference>
<comment type="caution">
    <text evidence="2">The sequence shown here is derived from an EMBL/GenBank/DDBJ whole genome shotgun (WGS) entry which is preliminary data.</text>
</comment>
<keyword evidence="3" id="KW-1185">Reference proteome</keyword>
<sequence length="149" mass="17942">MKKKKSTILPMMLADIYRALTKCREGEDFFEGCSMLLQMWFLEHLYHHRLVIDFKFDWTNYIMSHPVRMKEFVDKLPRGVKAWRHYLLKLTASVIMWNYHWLPSSEVIFMSSYHPFFVLTGLRGFQPYIPLRVLRQVGQTQILPKVEDI</sequence>
<dbReference type="PANTHER" id="PTHR48200:SF1">
    <property type="entry name" value="AMINOTRANSFERASE-LIKE PLANT MOBILE DOMAIN-CONTAINING PROTEIN"/>
    <property type="match status" value="1"/>
</dbReference>
<evidence type="ECO:0000313" key="2">
    <source>
        <dbReference type="EMBL" id="KAG5609584.1"/>
    </source>
</evidence>
<gene>
    <name evidence="2" type="ORF">H5410_020865</name>
</gene>
<evidence type="ECO:0000259" key="1">
    <source>
        <dbReference type="Pfam" id="PF24924"/>
    </source>
</evidence>
<dbReference type="InterPro" id="IPR056647">
    <property type="entry name" value="DUF7745"/>
</dbReference>
<dbReference type="OrthoDB" id="1291298at2759"/>
<dbReference type="Pfam" id="PF24924">
    <property type="entry name" value="DUF7745"/>
    <property type="match status" value="1"/>
</dbReference>
<protein>
    <recommendedName>
        <fullName evidence="1">DUF7745 domain-containing protein</fullName>
    </recommendedName>
</protein>
<organism evidence="2 3">
    <name type="scientific">Solanum commersonii</name>
    <name type="common">Commerson's wild potato</name>
    <name type="synonym">Commerson's nightshade</name>
    <dbReference type="NCBI Taxonomy" id="4109"/>
    <lineage>
        <taxon>Eukaryota</taxon>
        <taxon>Viridiplantae</taxon>
        <taxon>Streptophyta</taxon>
        <taxon>Embryophyta</taxon>
        <taxon>Tracheophyta</taxon>
        <taxon>Spermatophyta</taxon>
        <taxon>Magnoliopsida</taxon>
        <taxon>eudicotyledons</taxon>
        <taxon>Gunneridae</taxon>
        <taxon>Pentapetalae</taxon>
        <taxon>asterids</taxon>
        <taxon>lamiids</taxon>
        <taxon>Solanales</taxon>
        <taxon>Solanaceae</taxon>
        <taxon>Solanoideae</taxon>
        <taxon>Solaneae</taxon>
        <taxon>Solanum</taxon>
    </lineage>
</organism>
<reference evidence="2 3" key="1">
    <citation type="submission" date="2020-09" db="EMBL/GenBank/DDBJ databases">
        <title>De no assembly of potato wild relative species, Solanum commersonii.</title>
        <authorList>
            <person name="Cho K."/>
        </authorList>
    </citation>
    <scope>NUCLEOTIDE SEQUENCE [LARGE SCALE GENOMIC DNA]</scope>
    <source>
        <strain evidence="2">LZ3.2</strain>
        <tissue evidence="2">Leaf</tissue>
    </source>
</reference>